<dbReference type="PATRIC" id="fig|728005.3.peg.3785"/>
<evidence type="ECO:0000313" key="5">
    <source>
        <dbReference type="Proteomes" id="UP000033519"/>
    </source>
</evidence>
<dbReference type="PANTHER" id="PTHR43762:SF1">
    <property type="entry name" value="D-ARABINONO-1,4-LACTONE OXIDASE"/>
    <property type="match status" value="1"/>
</dbReference>
<keyword evidence="5" id="KW-1185">Reference proteome</keyword>
<dbReference type="PANTHER" id="PTHR43762">
    <property type="entry name" value="L-GULONOLACTONE OXIDASE"/>
    <property type="match status" value="1"/>
</dbReference>
<evidence type="ECO:0000313" key="4">
    <source>
        <dbReference type="EMBL" id="SFD37906.1"/>
    </source>
</evidence>
<dbReference type="Proteomes" id="UP000182258">
    <property type="component" value="Unassembled WGS sequence"/>
</dbReference>
<dbReference type="EMBL" id="FOMB01000048">
    <property type="protein sequence ID" value="SFD37906.1"/>
    <property type="molecule type" value="Genomic_DNA"/>
</dbReference>
<dbReference type="AlphaFoldDB" id="A0A0F5PZI7"/>
<dbReference type="InterPro" id="IPR010031">
    <property type="entry name" value="FAD_lactone_oxidase-like"/>
</dbReference>
<dbReference type="Gene3D" id="3.30.465.10">
    <property type="match status" value="1"/>
</dbReference>
<reference evidence="3 5" key="1">
    <citation type="submission" date="2015-03" db="EMBL/GenBank/DDBJ databases">
        <authorList>
            <person name="Lepp D."/>
            <person name="Hassan Y.I."/>
            <person name="Li X.-Z."/>
            <person name="Zhou T."/>
        </authorList>
    </citation>
    <scope>NUCLEOTIDE SEQUENCE [LARGE SCALE GENOMIC DNA]</scope>
    <source>
        <strain evidence="3 5">Cr7-05</strain>
    </source>
</reference>
<dbReference type="InterPro" id="IPR036318">
    <property type="entry name" value="FAD-bd_PCMH-like_sf"/>
</dbReference>
<sequence length="443" mass="48565">MSSYDSFGRVQRHMRDIVLPSVAIRELRSHGGTDQPLLAYGNGRSYGDTCHNDDGALVPMRSRNAILDFDLQTGVITAETGVTLEELIAHATPHGYFLPVTPGTRYVTLGGAIANDVHGKNHHSRGSFGCHVTALELLRSDGGVHVCSPQENAELFQASIGGMGLTGLMLSASLRLMPVGSLDIDERVMSFGGLAEYFDAADAADAGNEYSVAWIDQLSTSNRGILFTGNHANNGNFRIKKPTMGLSVPLELPFSVLNRVTLAAFNQVYFTSKARRTQPQIGSYRSFFYPLDTIGNWNRLYGPKGLHQHQSIIPLSEAQAVIPQMLEASRDAGQASLLTVLKRFGHIRSPGMLSFARPGYTLAMDFANQGPSTLALLETLDRLTVECGGRVNPYKDQRMSAATFAAGFPEWQKLERFRDPRFSSNFWRRTALTLPQRSLALVK</sequence>
<protein>
    <submittedName>
        <fullName evidence="3">FAD-linked oxidase</fullName>
    </submittedName>
    <submittedName>
        <fullName evidence="4">FAD/FMN-containing dehydrogenase</fullName>
    </submittedName>
</protein>
<keyword evidence="1" id="KW-0285">Flavoprotein</keyword>
<dbReference type="Pfam" id="PF01565">
    <property type="entry name" value="FAD_binding_4"/>
    <property type="match status" value="1"/>
</dbReference>
<evidence type="ECO:0000256" key="1">
    <source>
        <dbReference type="ARBA" id="ARBA00022827"/>
    </source>
</evidence>
<dbReference type="EMBL" id="LAPV01000076">
    <property type="protein sequence ID" value="KKC33816.1"/>
    <property type="molecule type" value="Genomic_DNA"/>
</dbReference>
<dbReference type="PROSITE" id="PS51387">
    <property type="entry name" value="FAD_PCMH"/>
    <property type="match status" value="1"/>
</dbReference>
<dbReference type="STRING" id="728005.SAMN04488059_1489"/>
<dbReference type="GO" id="GO:0016899">
    <property type="term" value="F:oxidoreductase activity, acting on the CH-OH group of donors, oxygen as acceptor"/>
    <property type="evidence" value="ECO:0007669"/>
    <property type="project" value="InterPro"/>
</dbReference>
<organism evidence="4 6">
    <name type="scientific">Devosia psychrophila</name>
    <dbReference type="NCBI Taxonomy" id="728005"/>
    <lineage>
        <taxon>Bacteria</taxon>
        <taxon>Pseudomonadati</taxon>
        <taxon>Pseudomonadota</taxon>
        <taxon>Alphaproteobacteria</taxon>
        <taxon>Hyphomicrobiales</taxon>
        <taxon>Devosiaceae</taxon>
        <taxon>Devosia</taxon>
    </lineage>
</organism>
<accession>A0A0F5PZI7</accession>
<evidence type="ECO:0000259" key="2">
    <source>
        <dbReference type="PROSITE" id="PS51387"/>
    </source>
</evidence>
<proteinExistence type="predicted"/>
<evidence type="ECO:0000313" key="6">
    <source>
        <dbReference type="Proteomes" id="UP000182258"/>
    </source>
</evidence>
<reference evidence="4 6" key="2">
    <citation type="submission" date="2016-10" db="EMBL/GenBank/DDBJ databases">
        <authorList>
            <person name="de Groot N.N."/>
        </authorList>
    </citation>
    <scope>NUCLEOTIDE SEQUENCE [LARGE SCALE GENOMIC DNA]</scope>
    <source>
        <strain evidence="4 6">CGMCC 1.10210</strain>
    </source>
</reference>
<dbReference type="InterPro" id="IPR016169">
    <property type="entry name" value="FAD-bd_PCMH_sub2"/>
</dbReference>
<dbReference type="RefSeq" id="WP_046170219.1">
    <property type="nucleotide sequence ID" value="NZ_FOMB01000048.1"/>
</dbReference>
<dbReference type="OrthoDB" id="143770at2"/>
<dbReference type="SUPFAM" id="SSF56176">
    <property type="entry name" value="FAD-binding/transporter-associated domain-like"/>
    <property type="match status" value="1"/>
</dbReference>
<gene>
    <name evidence="4" type="ORF">SAMN04488059_1489</name>
    <name evidence="3" type="ORF">WH91_06710</name>
</gene>
<dbReference type="InterPro" id="IPR016166">
    <property type="entry name" value="FAD-bd_PCMH"/>
</dbReference>
<dbReference type="GO" id="GO:0071949">
    <property type="term" value="F:FAD binding"/>
    <property type="evidence" value="ECO:0007669"/>
    <property type="project" value="InterPro"/>
</dbReference>
<keyword evidence="1" id="KW-0274">FAD</keyword>
<dbReference type="Proteomes" id="UP000033519">
    <property type="component" value="Unassembled WGS sequence"/>
</dbReference>
<name>A0A0F5PZI7_9HYPH</name>
<feature type="domain" description="FAD-binding PCMH-type" evidence="2">
    <location>
        <begin position="11"/>
        <end position="179"/>
    </location>
</feature>
<evidence type="ECO:0000313" key="3">
    <source>
        <dbReference type="EMBL" id="KKC33816.1"/>
    </source>
</evidence>
<dbReference type="InterPro" id="IPR006094">
    <property type="entry name" value="Oxid_FAD_bind_N"/>
</dbReference>